<dbReference type="SUPFAM" id="SSF50985">
    <property type="entry name" value="RCC1/BLIP-II"/>
    <property type="match status" value="1"/>
</dbReference>
<feature type="repeat" description="RCC1" evidence="2">
    <location>
        <begin position="375"/>
        <end position="429"/>
    </location>
</feature>
<feature type="repeat" description="RCC1" evidence="2">
    <location>
        <begin position="245"/>
        <end position="304"/>
    </location>
</feature>
<protein>
    <recommendedName>
        <fullName evidence="3">RCC1-like domain-containing protein</fullName>
    </recommendedName>
</protein>
<feature type="domain" description="RCC1-like" evidence="3">
    <location>
        <begin position="244"/>
        <end position="564"/>
    </location>
</feature>
<sequence length="792" mass="87008">MEPNAPPTATAKRLWHIVRELLIMLREGLARRFLLADLRVYLLLRRGKLAGKALRGLLSDLSHYHSSSSSLGASASSFGGSLASSFSCRFMDPDTAIYTPHEVQFSCSNTPVYSTSRRRNQRRRRHCRREAEEITRAFEIFNSVADEVEEVPTPPLLETSPVPVRQLRVTDSPFLVEEMDEASDETIDREAEEFIRQFYAQLRRQQMRVRIINLEKTIVLKEISKLVSLGKVIYKLKYALRDGDGSVFAWGRGTFGRLGTGKDADELSPVRVRFTAEIGATKAPDPKFVGIAAGAYHSLALQDDGSVWSWGYNIYGQLGHGEENSSVPRVIEQFKDLGAPNSLSRDRNANRQTNALKVSSIKAGGMMSLAIDDLGALWMWGNCPHSTNADEEEFSLVSSPSPLPVWDLHGHTVVKVACGNEHVVAAVSAEETFRGADLVCYAWGNNNHGQLGLGNRESRARPRAIATFGEDSPWAIYEIACGAYHTAILTQKKSYEQEIESRCWTFGLGENGQLGHGTTVSKSLPEPVHDLPENALLISLDCGLFHTSVVSAGGEVWSWGMEKGLGLCPDASFAGGNDAGDALLPRRLSCGETPGGLFPVPVQVACGAAHTVLVAADGDELWAWGRGRSGVLGRGNTADSFTPAPLVWQLPGASLKKKNVQVNYEAKTGGHGSGRNAATSADHKSSEAMEELSLLREKLTIVERYATVLHVSIFRKPLDQRNLPRSLYDSGVFDIKREMQNVLESADTEDLVQLAMFYKGMLSAVKDKLLKRRIKEEVQEYIRSLSSGKHPG</sequence>
<proteinExistence type="predicted"/>
<dbReference type="Pfam" id="PF13540">
    <property type="entry name" value="RCC1_2"/>
    <property type="match status" value="1"/>
</dbReference>
<dbReference type="InterPro" id="IPR051210">
    <property type="entry name" value="Ub_ligase/GEF_domain"/>
</dbReference>
<gene>
    <name evidence="4" type="ORF">HPP92_005574</name>
</gene>
<dbReference type="PANTHER" id="PTHR22870:SF155">
    <property type="entry name" value="E3 UBIQUITIN-PROTEIN LIGASE HERC1-RELATED"/>
    <property type="match status" value="1"/>
</dbReference>
<accession>A0A835VDB0</accession>
<dbReference type="PROSITE" id="PS00626">
    <property type="entry name" value="RCC1_2"/>
    <property type="match status" value="1"/>
</dbReference>
<evidence type="ECO:0000259" key="3">
    <source>
        <dbReference type="Pfam" id="PF25390"/>
    </source>
</evidence>
<dbReference type="Pfam" id="PF25390">
    <property type="entry name" value="WD40_RLD"/>
    <property type="match status" value="1"/>
</dbReference>
<evidence type="ECO:0000313" key="5">
    <source>
        <dbReference type="Proteomes" id="UP000636800"/>
    </source>
</evidence>
<keyword evidence="1" id="KW-0677">Repeat</keyword>
<dbReference type="PRINTS" id="PR00633">
    <property type="entry name" value="RCCNDNSATION"/>
</dbReference>
<organism evidence="4 5">
    <name type="scientific">Vanilla planifolia</name>
    <name type="common">Vanilla</name>
    <dbReference type="NCBI Taxonomy" id="51239"/>
    <lineage>
        <taxon>Eukaryota</taxon>
        <taxon>Viridiplantae</taxon>
        <taxon>Streptophyta</taxon>
        <taxon>Embryophyta</taxon>
        <taxon>Tracheophyta</taxon>
        <taxon>Spermatophyta</taxon>
        <taxon>Magnoliopsida</taxon>
        <taxon>Liliopsida</taxon>
        <taxon>Asparagales</taxon>
        <taxon>Orchidaceae</taxon>
        <taxon>Vanilloideae</taxon>
        <taxon>Vanilleae</taxon>
        <taxon>Vanilla</taxon>
    </lineage>
</organism>
<dbReference type="PANTHER" id="PTHR22870">
    <property type="entry name" value="REGULATOR OF CHROMOSOME CONDENSATION"/>
    <property type="match status" value="1"/>
</dbReference>
<evidence type="ECO:0000313" key="4">
    <source>
        <dbReference type="EMBL" id="KAG0492176.1"/>
    </source>
</evidence>
<name>A0A835VDB0_VANPL</name>
<reference evidence="4 5" key="1">
    <citation type="journal article" date="2020" name="Nat. Food">
        <title>A phased Vanilla planifolia genome enables genetic improvement of flavour and production.</title>
        <authorList>
            <person name="Hasing T."/>
            <person name="Tang H."/>
            <person name="Brym M."/>
            <person name="Khazi F."/>
            <person name="Huang T."/>
            <person name="Chambers A.H."/>
        </authorList>
    </citation>
    <scope>NUCLEOTIDE SEQUENCE [LARGE SCALE GENOMIC DNA]</scope>
    <source>
        <tissue evidence="4">Leaf</tissue>
    </source>
</reference>
<dbReference type="InterPro" id="IPR058923">
    <property type="entry name" value="RCC1-like_dom"/>
</dbReference>
<feature type="repeat" description="RCC1" evidence="2">
    <location>
        <begin position="501"/>
        <end position="553"/>
    </location>
</feature>
<dbReference type="OrthoDB" id="430051at2759"/>
<feature type="repeat" description="RCC1" evidence="2">
    <location>
        <begin position="438"/>
        <end position="492"/>
    </location>
</feature>
<dbReference type="AlphaFoldDB" id="A0A835VDB0"/>
<dbReference type="InterPro" id="IPR009091">
    <property type="entry name" value="RCC1/BLIP-II"/>
</dbReference>
<dbReference type="InterPro" id="IPR000408">
    <property type="entry name" value="Reg_chr_condens"/>
</dbReference>
<comment type="caution">
    <text evidence="4">The sequence shown here is derived from an EMBL/GenBank/DDBJ whole genome shotgun (WGS) entry which is preliminary data.</text>
</comment>
<evidence type="ECO:0000256" key="1">
    <source>
        <dbReference type="ARBA" id="ARBA00022737"/>
    </source>
</evidence>
<dbReference type="EMBL" id="JADCNL010000002">
    <property type="protein sequence ID" value="KAG0492176.1"/>
    <property type="molecule type" value="Genomic_DNA"/>
</dbReference>
<dbReference type="Proteomes" id="UP000636800">
    <property type="component" value="Chromosome 2"/>
</dbReference>
<dbReference type="PROSITE" id="PS50012">
    <property type="entry name" value="RCC1_3"/>
    <property type="match status" value="6"/>
</dbReference>
<feature type="repeat" description="RCC1" evidence="2">
    <location>
        <begin position="554"/>
        <end position="617"/>
    </location>
</feature>
<dbReference type="Pfam" id="PF05553">
    <property type="entry name" value="DUF761"/>
    <property type="match status" value="1"/>
</dbReference>
<dbReference type="Gene3D" id="2.130.10.30">
    <property type="entry name" value="Regulator of chromosome condensation 1/beta-lactamase-inhibitor protein II"/>
    <property type="match status" value="2"/>
</dbReference>
<dbReference type="InterPro" id="IPR008480">
    <property type="entry name" value="DUF761_pln"/>
</dbReference>
<keyword evidence="5" id="KW-1185">Reference proteome</keyword>
<evidence type="ECO:0000256" key="2">
    <source>
        <dbReference type="PROSITE-ProRule" id="PRU00235"/>
    </source>
</evidence>
<feature type="repeat" description="RCC1" evidence="2">
    <location>
        <begin position="305"/>
        <end position="374"/>
    </location>
</feature>